<dbReference type="InterPro" id="IPR003000">
    <property type="entry name" value="Sirtuin"/>
</dbReference>
<keyword evidence="6" id="KW-1185">Reference proteome</keyword>
<gene>
    <name evidence="5" type="ORF">JRQ81_000218</name>
</gene>
<dbReference type="CDD" id="cd01408">
    <property type="entry name" value="SIRT1"/>
    <property type="match status" value="1"/>
</dbReference>
<name>A0A9Q1B6S9_9SAUR</name>
<dbReference type="InterPro" id="IPR050134">
    <property type="entry name" value="NAD-dep_sirtuin_deacylases"/>
</dbReference>
<dbReference type="Gene3D" id="3.30.1600.10">
    <property type="entry name" value="SIR2/SIRT2 'Small Domain"/>
    <property type="match status" value="1"/>
</dbReference>
<dbReference type="PROSITE" id="PS50305">
    <property type="entry name" value="SIRTUIN"/>
    <property type="match status" value="1"/>
</dbReference>
<keyword evidence="3" id="KW-0862">Zinc</keyword>
<accession>A0A9Q1B6S9</accession>
<comment type="caution">
    <text evidence="5">The sequence shown here is derived from an EMBL/GenBank/DDBJ whole genome shotgun (WGS) entry which is preliminary data.</text>
</comment>
<feature type="binding site" evidence="3">
    <location>
        <position position="239"/>
    </location>
    <ligand>
        <name>Zn(2+)</name>
        <dbReference type="ChEBI" id="CHEBI:29105"/>
    </ligand>
</feature>
<dbReference type="GO" id="GO:0017136">
    <property type="term" value="F:histone deacetylase activity, NAD-dependent"/>
    <property type="evidence" value="ECO:0007669"/>
    <property type="project" value="TreeGrafter"/>
</dbReference>
<organism evidence="5 6">
    <name type="scientific">Phrynocephalus forsythii</name>
    <dbReference type="NCBI Taxonomy" id="171643"/>
    <lineage>
        <taxon>Eukaryota</taxon>
        <taxon>Metazoa</taxon>
        <taxon>Chordata</taxon>
        <taxon>Craniata</taxon>
        <taxon>Vertebrata</taxon>
        <taxon>Euteleostomi</taxon>
        <taxon>Lepidosauria</taxon>
        <taxon>Squamata</taxon>
        <taxon>Bifurcata</taxon>
        <taxon>Unidentata</taxon>
        <taxon>Episquamata</taxon>
        <taxon>Toxicofera</taxon>
        <taxon>Iguania</taxon>
        <taxon>Acrodonta</taxon>
        <taxon>Agamidae</taxon>
        <taxon>Agaminae</taxon>
        <taxon>Phrynocephalus</taxon>
    </lineage>
</organism>
<keyword evidence="3" id="KW-0479">Metal-binding</keyword>
<evidence type="ECO:0000256" key="2">
    <source>
        <dbReference type="ARBA" id="ARBA00023027"/>
    </source>
</evidence>
<dbReference type="GO" id="GO:0070403">
    <property type="term" value="F:NAD+ binding"/>
    <property type="evidence" value="ECO:0007669"/>
    <property type="project" value="InterPro"/>
</dbReference>
<dbReference type="Pfam" id="PF02146">
    <property type="entry name" value="SIR2"/>
    <property type="match status" value="1"/>
</dbReference>
<evidence type="ECO:0000313" key="5">
    <source>
        <dbReference type="EMBL" id="KAJ7344268.1"/>
    </source>
</evidence>
<feature type="binding site" evidence="3">
    <location>
        <position position="218"/>
    </location>
    <ligand>
        <name>Zn(2+)</name>
        <dbReference type="ChEBI" id="CHEBI:29105"/>
    </ligand>
</feature>
<dbReference type="AlphaFoldDB" id="A0A9Q1B6S9"/>
<keyword evidence="2" id="KW-0520">NAD</keyword>
<feature type="active site" description="Proton acceptor" evidence="3">
    <location>
        <position position="207"/>
    </location>
</feature>
<sequence length="373" mass="41505">MRQATSLQGLFHALQKSAPIASRPALCPPNGNLLLQGILENRLKNMESLLSVRFQGAKAFSRSTSSMEFLGSRGNNGGKEKLTLNNVMELIHKKECQRIVVMAGAGLSTPSGIPDFRTPGSGLYSNLQQYNIPYPEAIFELSYFFHNPKPFFTLAKELYPGNYRPNYAHYFLRLLLDKGLLLRLYTQNIDGLERVAGIPPDKLVEAHGTFATATCTICRRSYPGEDFRGDVMADKVPKCPVCTGIIKPDIVFFGEELPHRFFLHVTDFPMADLLFVIGTSLEVEPFASLAGTVRSSVPRVLINRDLVGPFAYQPKYNDVAELGDVIGGVERMVELLGWKAELQELIKMEKEKVAQLGLKSSSLHSCHFVVQHL</sequence>
<dbReference type="InterPro" id="IPR029035">
    <property type="entry name" value="DHS-like_NAD/FAD-binding_dom"/>
</dbReference>
<dbReference type="GO" id="GO:0005634">
    <property type="term" value="C:nucleus"/>
    <property type="evidence" value="ECO:0007669"/>
    <property type="project" value="TreeGrafter"/>
</dbReference>
<dbReference type="Proteomes" id="UP001142489">
    <property type="component" value="Unassembled WGS sequence"/>
</dbReference>
<dbReference type="Gene3D" id="3.40.50.1220">
    <property type="entry name" value="TPP-binding domain"/>
    <property type="match status" value="1"/>
</dbReference>
<dbReference type="PANTHER" id="PTHR11085">
    <property type="entry name" value="NAD-DEPENDENT PROTEIN DEACYLASE SIRTUIN-5, MITOCHONDRIAL-RELATED"/>
    <property type="match status" value="1"/>
</dbReference>
<dbReference type="PANTHER" id="PTHR11085:SF5">
    <property type="entry name" value="NAD-DEPENDENT PROTEIN DEACETYLASE SIRTUIN-3, MITOCHONDRIAL"/>
    <property type="match status" value="1"/>
</dbReference>
<protein>
    <recommendedName>
        <fullName evidence="4">Deacetylase sirtuin-type domain-containing protein</fullName>
    </recommendedName>
</protein>
<feature type="domain" description="Deacetylase sirtuin-type" evidence="4">
    <location>
        <begin position="77"/>
        <end position="339"/>
    </location>
</feature>
<feature type="binding site" evidence="3">
    <location>
        <position position="242"/>
    </location>
    <ligand>
        <name>Zn(2+)</name>
        <dbReference type="ChEBI" id="CHEBI:29105"/>
    </ligand>
</feature>
<evidence type="ECO:0000259" key="4">
    <source>
        <dbReference type="PROSITE" id="PS50305"/>
    </source>
</evidence>
<evidence type="ECO:0000313" key="6">
    <source>
        <dbReference type="Proteomes" id="UP001142489"/>
    </source>
</evidence>
<dbReference type="EMBL" id="JAPFRF010000001">
    <property type="protein sequence ID" value="KAJ7344268.1"/>
    <property type="molecule type" value="Genomic_DNA"/>
</dbReference>
<dbReference type="OrthoDB" id="420264at2759"/>
<feature type="binding site" evidence="3">
    <location>
        <position position="215"/>
    </location>
    <ligand>
        <name>Zn(2+)</name>
        <dbReference type="ChEBI" id="CHEBI:29105"/>
    </ligand>
</feature>
<reference evidence="5" key="1">
    <citation type="journal article" date="2023" name="DNA Res.">
        <title>Chromosome-level genome assembly of Phrynocephalus forsythii using third-generation DNA sequencing and Hi-C analysis.</title>
        <authorList>
            <person name="Qi Y."/>
            <person name="Zhao W."/>
            <person name="Zhao Y."/>
            <person name="Niu C."/>
            <person name="Cao S."/>
            <person name="Zhang Y."/>
        </authorList>
    </citation>
    <scope>NUCLEOTIDE SEQUENCE</scope>
    <source>
        <tissue evidence="5">Muscle</tissue>
    </source>
</reference>
<keyword evidence="1" id="KW-0808">Transferase</keyword>
<evidence type="ECO:0000256" key="3">
    <source>
        <dbReference type="PROSITE-ProRule" id="PRU00236"/>
    </source>
</evidence>
<evidence type="ECO:0000256" key="1">
    <source>
        <dbReference type="ARBA" id="ARBA00022679"/>
    </source>
</evidence>
<dbReference type="InterPro" id="IPR026591">
    <property type="entry name" value="Sirtuin_cat_small_dom_sf"/>
</dbReference>
<dbReference type="GO" id="GO:0046872">
    <property type="term" value="F:metal ion binding"/>
    <property type="evidence" value="ECO:0007669"/>
    <property type="project" value="UniProtKB-KW"/>
</dbReference>
<dbReference type="InterPro" id="IPR026590">
    <property type="entry name" value="Ssirtuin_cat_dom"/>
</dbReference>
<proteinExistence type="predicted"/>
<dbReference type="SUPFAM" id="SSF52467">
    <property type="entry name" value="DHS-like NAD/FAD-binding domain"/>
    <property type="match status" value="1"/>
</dbReference>